<gene>
    <name evidence="8" type="ORF">SAMN04488029_0083</name>
</gene>
<keyword evidence="3" id="KW-1003">Cell membrane</keyword>
<name>A0A1W2G4Z3_REIFA</name>
<keyword evidence="7" id="KW-0653">Protein transport</keyword>
<evidence type="ECO:0000256" key="1">
    <source>
        <dbReference type="ARBA" id="ARBA00004162"/>
    </source>
</evidence>
<evidence type="ECO:0000256" key="3">
    <source>
        <dbReference type="ARBA" id="ARBA00022475"/>
    </source>
</evidence>
<sequence length="152" mass="17257">MKIRKKTAATAEISTASMPDIVFLLLFFFMVTATIKVNEEQLNVQIPNAHSLTSVDKKFLIKELFVGIPKDSKLGASPRISANNKLISLDQIAQWVQEQKSDLGEVYKDQLIVMLKADEHVDMGLIGDIQMELRKNNARKILYRTLDHPLNY</sequence>
<dbReference type="InterPro" id="IPR003400">
    <property type="entry name" value="ExbD"/>
</dbReference>
<comment type="similarity">
    <text evidence="2 7">Belongs to the ExbD/TolR family.</text>
</comment>
<evidence type="ECO:0000256" key="5">
    <source>
        <dbReference type="ARBA" id="ARBA00022989"/>
    </source>
</evidence>
<proteinExistence type="inferred from homology"/>
<dbReference type="RefSeq" id="WP_084370446.1">
    <property type="nucleotide sequence ID" value="NZ_FWYF01000001.1"/>
</dbReference>
<dbReference type="GO" id="GO:0005886">
    <property type="term" value="C:plasma membrane"/>
    <property type="evidence" value="ECO:0007669"/>
    <property type="project" value="UniProtKB-SubCell"/>
</dbReference>
<evidence type="ECO:0000313" key="9">
    <source>
        <dbReference type="Proteomes" id="UP000192472"/>
    </source>
</evidence>
<accession>A0A1W2G4Z3</accession>
<dbReference type="OrthoDB" id="9810103at2"/>
<dbReference type="STRING" id="692418.SAMN04488029_0083"/>
<evidence type="ECO:0000256" key="4">
    <source>
        <dbReference type="ARBA" id="ARBA00022692"/>
    </source>
</evidence>
<evidence type="ECO:0000313" key="8">
    <source>
        <dbReference type="EMBL" id="SMD31747.1"/>
    </source>
</evidence>
<dbReference type="Pfam" id="PF02472">
    <property type="entry name" value="ExbD"/>
    <property type="match status" value="1"/>
</dbReference>
<evidence type="ECO:0000256" key="6">
    <source>
        <dbReference type="ARBA" id="ARBA00023136"/>
    </source>
</evidence>
<keyword evidence="7" id="KW-0813">Transport</keyword>
<keyword evidence="9" id="KW-1185">Reference proteome</keyword>
<evidence type="ECO:0000256" key="2">
    <source>
        <dbReference type="ARBA" id="ARBA00005811"/>
    </source>
</evidence>
<keyword evidence="4 7" id="KW-0812">Transmembrane</keyword>
<comment type="subcellular location">
    <subcellularLocation>
        <location evidence="1">Cell membrane</location>
        <topology evidence="1">Single-pass membrane protein</topology>
    </subcellularLocation>
    <subcellularLocation>
        <location evidence="7">Cell membrane</location>
        <topology evidence="7">Single-pass type II membrane protein</topology>
    </subcellularLocation>
</comment>
<protein>
    <submittedName>
        <fullName evidence="8">Biopolymer transport protein ExbD</fullName>
    </submittedName>
</protein>
<dbReference type="AlphaFoldDB" id="A0A1W2G4Z3"/>
<dbReference type="GO" id="GO:0015031">
    <property type="term" value="P:protein transport"/>
    <property type="evidence" value="ECO:0007669"/>
    <property type="project" value="UniProtKB-KW"/>
</dbReference>
<evidence type="ECO:0000256" key="7">
    <source>
        <dbReference type="RuleBase" id="RU003879"/>
    </source>
</evidence>
<keyword evidence="6" id="KW-0472">Membrane</keyword>
<reference evidence="8 9" key="1">
    <citation type="submission" date="2017-04" db="EMBL/GenBank/DDBJ databases">
        <authorList>
            <person name="Afonso C.L."/>
            <person name="Miller P.J."/>
            <person name="Scott M.A."/>
            <person name="Spackman E."/>
            <person name="Goraichik I."/>
            <person name="Dimitrov K.M."/>
            <person name="Suarez D.L."/>
            <person name="Swayne D.E."/>
        </authorList>
    </citation>
    <scope>NUCLEOTIDE SEQUENCE [LARGE SCALE GENOMIC DNA]</scope>
    <source>
        <strain evidence="8 9">DSM 26133</strain>
    </source>
</reference>
<dbReference type="GO" id="GO:0022857">
    <property type="term" value="F:transmembrane transporter activity"/>
    <property type="evidence" value="ECO:0007669"/>
    <property type="project" value="InterPro"/>
</dbReference>
<dbReference type="PANTHER" id="PTHR30558:SF3">
    <property type="entry name" value="BIOPOLYMER TRANSPORT PROTEIN EXBD-RELATED"/>
    <property type="match status" value="1"/>
</dbReference>
<dbReference type="EMBL" id="FWYF01000001">
    <property type="protein sequence ID" value="SMD31747.1"/>
    <property type="molecule type" value="Genomic_DNA"/>
</dbReference>
<organism evidence="8 9">
    <name type="scientific">Reichenbachiella faecimaris</name>
    <dbReference type="NCBI Taxonomy" id="692418"/>
    <lineage>
        <taxon>Bacteria</taxon>
        <taxon>Pseudomonadati</taxon>
        <taxon>Bacteroidota</taxon>
        <taxon>Cytophagia</taxon>
        <taxon>Cytophagales</taxon>
        <taxon>Reichenbachiellaceae</taxon>
        <taxon>Reichenbachiella</taxon>
    </lineage>
</organism>
<keyword evidence="5" id="KW-1133">Transmembrane helix</keyword>
<dbReference type="Proteomes" id="UP000192472">
    <property type="component" value="Unassembled WGS sequence"/>
</dbReference>
<dbReference type="PANTHER" id="PTHR30558">
    <property type="entry name" value="EXBD MEMBRANE COMPONENT OF PMF-DRIVEN MACROMOLECULE IMPORT SYSTEM"/>
    <property type="match status" value="1"/>
</dbReference>